<dbReference type="Pfam" id="PF18780">
    <property type="entry name" value="HNH_repeat"/>
    <property type="match status" value="3"/>
</dbReference>
<proteinExistence type="predicted"/>
<dbReference type="Proteomes" id="UP000198397">
    <property type="component" value="Unassembled WGS sequence"/>
</dbReference>
<dbReference type="InterPro" id="IPR041025">
    <property type="entry name" value="HNH_repeat"/>
</dbReference>
<accession>A0A238VJD7</accession>
<reference evidence="1 2" key="1">
    <citation type="submission" date="2017-06" db="EMBL/GenBank/DDBJ databases">
        <authorList>
            <person name="Kim H.J."/>
            <person name="Triplett B.A."/>
        </authorList>
    </citation>
    <scope>NUCLEOTIDE SEQUENCE [LARGE SCALE GENOMIC DNA]</scope>
    <source>
        <strain evidence="1 2">DSM 8800</strain>
    </source>
</reference>
<keyword evidence="2" id="KW-1185">Reference proteome</keyword>
<evidence type="ECO:0000313" key="2">
    <source>
        <dbReference type="Proteomes" id="UP000198397"/>
    </source>
</evidence>
<protein>
    <submittedName>
        <fullName evidence="1">Uncharacterized protein</fullName>
    </submittedName>
</protein>
<sequence>MNRILDEELLAEIQRLHDELGHVPKVVEMEEYGAYSYGVYYKRFGGWEASISKAGFKTDQIPRKTGWIPEKELLAEIQRLHNKLDRVPKTLDMIEHGEYSDVTYRNRFGSWDEAITQAGFDPADIPRVSRIPDEELLADLRDLAEEIDRIPRQIDMFTYGTHAPNTYRVRFGSWPDALEKAGIK</sequence>
<organism evidence="1 2">
    <name type="scientific">Halorubrum vacuolatum</name>
    <name type="common">Natronobacterium vacuolatum</name>
    <dbReference type="NCBI Taxonomy" id="63740"/>
    <lineage>
        <taxon>Archaea</taxon>
        <taxon>Methanobacteriati</taxon>
        <taxon>Methanobacteriota</taxon>
        <taxon>Stenosarchaea group</taxon>
        <taxon>Halobacteria</taxon>
        <taxon>Halobacteriales</taxon>
        <taxon>Haloferacaceae</taxon>
        <taxon>Halorubrum</taxon>
    </lineage>
</organism>
<gene>
    <name evidence="1" type="ORF">SAMN06264855_10312</name>
</gene>
<dbReference type="EMBL" id="FZNQ01000003">
    <property type="protein sequence ID" value="SNR34510.1"/>
    <property type="molecule type" value="Genomic_DNA"/>
</dbReference>
<name>A0A238VJD7_HALVU</name>
<dbReference type="AlphaFoldDB" id="A0A238VJD7"/>
<evidence type="ECO:0000313" key="1">
    <source>
        <dbReference type="EMBL" id="SNR34510.1"/>
    </source>
</evidence>